<dbReference type="AlphaFoldDB" id="A0A1Q5TC53"/>
<dbReference type="EMBL" id="MNBE01000683">
    <property type="protein sequence ID" value="OKO97804.1"/>
    <property type="molecule type" value="Genomic_DNA"/>
</dbReference>
<comment type="caution">
    <text evidence="1">The sequence shown here is derived from an EMBL/GenBank/DDBJ whole genome shotgun (WGS) entry which is preliminary data.</text>
</comment>
<dbReference type="Proteomes" id="UP000186955">
    <property type="component" value="Unassembled WGS sequence"/>
</dbReference>
<dbReference type="Gene3D" id="1.25.40.20">
    <property type="entry name" value="Ankyrin repeat-containing domain"/>
    <property type="match status" value="1"/>
</dbReference>
<evidence type="ECO:0000313" key="1">
    <source>
        <dbReference type="EMBL" id="OKO97804.1"/>
    </source>
</evidence>
<dbReference type="SUPFAM" id="SSF48403">
    <property type="entry name" value="Ankyrin repeat"/>
    <property type="match status" value="1"/>
</dbReference>
<sequence length="134" mass="15314">MSYLSFIRPSEMIFVPLGRMALFSMWAHLHDCLRGMQVYGPSVTFLHIVAEHNMTEWLAWAIASGKDYLVKTANDESILHWAVFYENKESVKIICQKEAIGEVETRARSALTQKDMKLLSLIDHPICVASALWN</sequence>
<gene>
    <name evidence="1" type="ORF">PENSUB_9730</name>
</gene>
<name>A0A1Q5TC53_9EURO</name>
<dbReference type="InterPro" id="IPR036770">
    <property type="entry name" value="Ankyrin_rpt-contain_sf"/>
</dbReference>
<organism evidence="1 2">
    <name type="scientific">Penicillium subrubescens</name>
    <dbReference type="NCBI Taxonomy" id="1316194"/>
    <lineage>
        <taxon>Eukaryota</taxon>
        <taxon>Fungi</taxon>
        <taxon>Dikarya</taxon>
        <taxon>Ascomycota</taxon>
        <taxon>Pezizomycotina</taxon>
        <taxon>Eurotiomycetes</taxon>
        <taxon>Eurotiomycetidae</taxon>
        <taxon>Eurotiales</taxon>
        <taxon>Aspergillaceae</taxon>
        <taxon>Penicillium</taxon>
    </lineage>
</organism>
<keyword evidence="2" id="KW-1185">Reference proteome</keyword>
<proteinExistence type="predicted"/>
<protein>
    <submittedName>
        <fullName evidence="1">Uncharacterized protein</fullName>
    </submittedName>
</protein>
<accession>A0A1Q5TC53</accession>
<reference evidence="1 2" key="1">
    <citation type="submission" date="2016-10" db="EMBL/GenBank/DDBJ databases">
        <title>Genome sequence of the ascomycete fungus Penicillium subrubescens.</title>
        <authorList>
            <person name="De Vries R.P."/>
            <person name="Peng M."/>
            <person name="Dilokpimol A."/>
            <person name="Hilden K."/>
            <person name="Makela M.R."/>
            <person name="Grigoriev I."/>
            <person name="Riley R."/>
            <person name="Granchi Z."/>
        </authorList>
    </citation>
    <scope>NUCLEOTIDE SEQUENCE [LARGE SCALE GENOMIC DNA]</scope>
    <source>
        <strain evidence="1 2">CBS 132785</strain>
    </source>
</reference>
<evidence type="ECO:0000313" key="2">
    <source>
        <dbReference type="Proteomes" id="UP000186955"/>
    </source>
</evidence>